<sequence>MPAPCQRYWTGIQPECSAPIHFFWNKARTKGLPDNYGDSIRIVQIGNLENNMCCGTHVTSLSQLEMIKLLRVEKGKKNKKKEEGKEQSTLLHFMVGRKQIFEKFNDMYSTESQLSSTLERQPCEIHATVLEMKESQKKAKQKIKALEEENVMLLIELFKEKKPTQEIFSLHRKDGDVDLLNFTARQFTNELKDNSVTLFLTVGEDEGNLLLAGNEKFLEQVGPVVSKIMSGRGQHRADKYRARVLMSGRKNAFKAFSEALASFQSAADQ</sequence>
<keyword evidence="1" id="KW-0175">Coiled coil</keyword>
<dbReference type="InterPro" id="IPR018163">
    <property type="entry name" value="Thr/Ala-tRNA-synth_IIc_edit"/>
</dbReference>
<feature type="coiled-coil region" evidence="1">
    <location>
        <begin position="129"/>
        <end position="156"/>
    </location>
</feature>
<dbReference type="GO" id="GO:0004812">
    <property type="term" value="F:aminoacyl-tRNA ligase activity"/>
    <property type="evidence" value="ECO:0007669"/>
    <property type="project" value="InterPro"/>
</dbReference>
<dbReference type="Pfam" id="PF07973">
    <property type="entry name" value="tRNA_SAD"/>
    <property type="match status" value="1"/>
</dbReference>
<accession>A0A1B6IM82</accession>
<evidence type="ECO:0000313" key="3">
    <source>
        <dbReference type="EMBL" id="JAS88012.1"/>
    </source>
</evidence>
<evidence type="ECO:0000259" key="2">
    <source>
        <dbReference type="SMART" id="SM00863"/>
    </source>
</evidence>
<feature type="domain" description="Threonyl/alanyl tRNA synthetase SAD" evidence="2">
    <location>
        <begin position="40"/>
        <end position="83"/>
    </location>
</feature>
<reference evidence="3" key="1">
    <citation type="submission" date="2015-11" db="EMBL/GenBank/DDBJ databases">
        <title>De novo transcriptome assembly of four potential Pierce s Disease insect vectors from Arizona vineyards.</title>
        <authorList>
            <person name="Tassone E.E."/>
        </authorList>
    </citation>
    <scope>NUCLEOTIDE SEQUENCE</scope>
</reference>
<dbReference type="GO" id="GO:0005524">
    <property type="term" value="F:ATP binding"/>
    <property type="evidence" value="ECO:0007669"/>
    <property type="project" value="InterPro"/>
</dbReference>
<dbReference type="InterPro" id="IPR012947">
    <property type="entry name" value="tRNA_SAD"/>
</dbReference>
<name>A0A1B6IM82_9HEMI</name>
<dbReference type="GO" id="GO:0043039">
    <property type="term" value="P:tRNA aminoacylation"/>
    <property type="evidence" value="ECO:0007669"/>
    <property type="project" value="InterPro"/>
</dbReference>
<dbReference type="EMBL" id="GECU01019694">
    <property type="protein sequence ID" value="JAS88012.1"/>
    <property type="molecule type" value="Transcribed_RNA"/>
</dbReference>
<dbReference type="SUPFAM" id="SSF55186">
    <property type="entry name" value="ThrRS/AlaRS common domain"/>
    <property type="match status" value="1"/>
</dbReference>
<gene>
    <name evidence="3" type="ORF">g.9930</name>
</gene>
<protein>
    <recommendedName>
        <fullName evidence="2">Threonyl/alanyl tRNA synthetase SAD domain-containing protein</fullName>
    </recommendedName>
</protein>
<organism evidence="3">
    <name type="scientific">Homalodisca liturata</name>
    <dbReference type="NCBI Taxonomy" id="320908"/>
    <lineage>
        <taxon>Eukaryota</taxon>
        <taxon>Metazoa</taxon>
        <taxon>Ecdysozoa</taxon>
        <taxon>Arthropoda</taxon>
        <taxon>Hexapoda</taxon>
        <taxon>Insecta</taxon>
        <taxon>Pterygota</taxon>
        <taxon>Neoptera</taxon>
        <taxon>Paraneoptera</taxon>
        <taxon>Hemiptera</taxon>
        <taxon>Auchenorrhyncha</taxon>
        <taxon>Membracoidea</taxon>
        <taxon>Cicadellidae</taxon>
        <taxon>Cicadellinae</taxon>
        <taxon>Proconiini</taxon>
        <taxon>Homalodisca</taxon>
    </lineage>
</organism>
<evidence type="ECO:0000256" key="1">
    <source>
        <dbReference type="SAM" id="Coils"/>
    </source>
</evidence>
<dbReference type="Gene3D" id="3.30.980.10">
    <property type="entry name" value="Threonyl-trna Synthetase, Chain A, domain 2"/>
    <property type="match status" value="1"/>
</dbReference>
<dbReference type="SMART" id="SM00863">
    <property type="entry name" value="tRNA_SAD"/>
    <property type="match status" value="1"/>
</dbReference>
<dbReference type="AlphaFoldDB" id="A0A1B6IM82"/>
<proteinExistence type="predicted"/>